<dbReference type="InParanoid" id="D3BKK5"/>
<dbReference type="GeneID" id="31364563"/>
<comment type="caution">
    <text evidence="1">The sequence shown here is derived from an EMBL/GenBank/DDBJ whole genome shotgun (WGS) entry which is preliminary data.</text>
</comment>
<accession>D3BKK5</accession>
<dbReference type="CDD" id="cd00198">
    <property type="entry name" value="vWFA"/>
    <property type="match status" value="1"/>
</dbReference>
<dbReference type="SUPFAM" id="SSF53300">
    <property type="entry name" value="vWA-like"/>
    <property type="match status" value="1"/>
</dbReference>
<organism evidence="1 2">
    <name type="scientific">Heterostelium pallidum (strain ATCC 26659 / Pp 5 / PN500)</name>
    <name type="common">Cellular slime mold</name>
    <name type="synonym">Polysphondylium pallidum</name>
    <dbReference type="NCBI Taxonomy" id="670386"/>
    <lineage>
        <taxon>Eukaryota</taxon>
        <taxon>Amoebozoa</taxon>
        <taxon>Evosea</taxon>
        <taxon>Eumycetozoa</taxon>
        <taxon>Dictyostelia</taxon>
        <taxon>Acytosteliales</taxon>
        <taxon>Acytosteliaceae</taxon>
        <taxon>Heterostelium</taxon>
    </lineage>
</organism>
<dbReference type="InterPro" id="IPR036465">
    <property type="entry name" value="vWFA_dom_sf"/>
</dbReference>
<evidence type="ECO:0000313" key="2">
    <source>
        <dbReference type="Proteomes" id="UP000001396"/>
    </source>
</evidence>
<dbReference type="AlphaFoldDB" id="D3BKK5"/>
<sequence length="1148" mass="131631">MEPPPQADTTPLPNGLDSINLNTPYVEIEQPQQQQQINTTTTTTTTPTTMSMISYGEIEFADFKDSAVLDGTLKLQLQVPPPETERKLLLIVMVDKSGSMRHVWNQVQTALQYLFTNTLNQPNEVILELVFFNNTAFRLPWTVDNYRELLMNERASGKTCFAALFSLVGDILRQYFRKGTAFKSDLYYDPKTDVSLVLLTDGSHTTVRDHRAAFSELQQLIKTIGCATITTHTMGFTENSRYSDLDGIRRILGSRPGIYQYAEPSDGPHALHDKLNFIFKWVFTTGDTFESNLCFDVGDNIQFMESGSSTLPMKLIFDVDGLCDVNVSVTRRADSIMKPVNFTLQLENKRFSTVLTPSLVAQTQDAMVIRNLSRYHVELNKLYTRVNSHDQKNVPSDENKKQYIKELLDLQKLLNDIDNALIFTFSRVPRQTITEMKTNCLNQISQLLELVNGWIKTEWTAKTSARMANITYQFMFKNAGRQRRATMKITRNANTMMREADNLKQVDVDIDEVLEGVDKDLLEASQSLFSCTLSLCNWAELVEEHDCLGFGLSIQRPETVIDDPTQIRINDYSTTFLGKSTLEDAIALSVHSVGQEKTTGGFEVGRDKIAAAVRGRGREPINAWMPLYLHDAHWQNIKFQLRNIIAYYTTLDPMAFSYDQINTIFLLLGTMVSKDIGERQLQLIIQFIRTCREITHHFKFQENIKKQLISLLTKPVYNVSEQPKNIFVVIGYLMIFTDNEIKELLGNDIDWIRLWESLVESAVRRSSFTFLREKEQSEIDGVVNDILYGEELTCDTDSKLKTEEDWINNIFEQVTNYESKEVNIRHDSDDIDKYLNIRRLQPTPNSKNDFKIFENRSYNLIAKYSNLLENRGYPTVTAMKSCLQFVYNWRNIVNGRYKPELPSDFDAFKLIDSQFGVAPTEWIDYIKSGMTNNSTNSLGNYLAAVHTYYTPTAAASLDKSIILYKLKSMICQGVMYRVNRVANAAVERGVFTDTCANPLECLSEMKRQVDDRQAILLKKMEQALYFSQRISSGLKSTDLDLFSSTIPKHGEPGFPIFIQQWQKRNLEIEVPFAEQKVLMILSNVRILILDNGEAVAFQVKKVVWNIGKKAFNRFSAAWGRDRFLQMSFNADHQRYLLDKQNANPEDLF</sequence>
<evidence type="ECO:0008006" key="3">
    <source>
        <dbReference type="Google" id="ProtNLM"/>
    </source>
</evidence>
<dbReference type="OMA" id="HTTTRDH"/>
<evidence type="ECO:0000313" key="1">
    <source>
        <dbReference type="EMBL" id="EFA78435.1"/>
    </source>
</evidence>
<reference evidence="1 2" key="1">
    <citation type="journal article" date="2011" name="Genome Res.">
        <title>Phylogeny-wide analysis of social amoeba genomes highlights ancient origins for complex intercellular communication.</title>
        <authorList>
            <person name="Heidel A.J."/>
            <person name="Lawal H.M."/>
            <person name="Felder M."/>
            <person name="Schilde C."/>
            <person name="Helps N.R."/>
            <person name="Tunggal B."/>
            <person name="Rivero F."/>
            <person name="John U."/>
            <person name="Schleicher M."/>
            <person name="Eichinger L."/>
            <person name="Platzer M."/>
            <person name="Noegel A.A."/>
            <person name="Schaap P."/>
            <person name="Gloeckner G."/>
        </authorList>
    </citation>
    <scope>NUCLEOTIDE SEQUENCE [LARGE SCALE GENOMIC DNA]</scope>
    <source>
        <strain evidence="2">ATCC 26659 / Pp 5 / PN500</strain>
    </source>
</reference>
<dbReference type="Proteomes" id="UP000001396">
    <property type="component" value="Unassembled WGS sequence"/>
</dbReference>
<dbReference type="RefSeq" id="XP_020430560.1">
    <property type="nucleotide sequence ID" value="XM_020579885.1"/>
</dbReference>
<protein>
    <recommendedName>
        <fullName evidence="3">VWFA domain-containing protein</fullName>
    </recommendedName>
</protein>
<name>D3BKK5_HETP5</name>
<proteinExistence type="predicted"/>
<dbReference type="EMBL" id="ADBJ01000038">
    <property type="protein sequence ID" value="EFA78435.1"/>
    <property type="molecule type" value="Genomic_DNA"/>
</dbReference>
<gene>
    <name evidence="1" type="ORF">PPL_09087</name>
</gene>
<dbReference type="Gene3D" id="3.40.50.410">
    <property type="entry name" value="von Willebrand factor, type A domain"/>
    <property type="match status" value="1"/>
</dbReference>
<keyword evidence="2" id="KW-1185">Reference proteome</keyword>